<sequence length="365" mass="40183">MERYSRQTILKEFGVAGQQRLAEARVLVVGAGGLGCPALLYLAGAGIGHLGIVDDDIISESNLHRQLLFCAADVGKRKVDVAKERLLAQNPTTQIETFTQRLDQVNALEMIKKYDYVLDGTDNIPTKYILNDACVLLGKTLLYGAASQYEGQVAVLNCYAHSSAAVNYRDIFPVMPAEEEVPSCADAGVIGVLPGIIGTLQASEIIKLIVGIGRPLVNRLLTYSLLNQEIFTVELTPHPDAKRDTPATAEQFSTYDYGNGCLVAVSELRASQLLAKMPNAVLIDVREKGELPEFLAIANEQIPLSLFDEYIGEWAERSVIFFCQSGVRSKKAAERYRQLFPKNKEVYSVNDSIYALLKQFSNDEK</sequence>
<reference evidence="2 3" key="1">
    <citation type="submission" date="2023-02" db="EMBL/GenBank/DDBJ databases">
        <title>Genome sequence of Sphingobacterium sp. KACC 22765.</title>
        <authorList>
            <person name="Kim S."/>
            <person name="Heo J."/>
            <person name="Kwon S.-W."/>
        </authorList>
    </citation>
    <scope>NUCLEOTIDE SEQUENCE [LARGE SCALE GENOMIC DNA]</scope>
    <source>
        <strain evidence="2 3">KACC 22765</strain>
    </source>
</reference>
<dbReference type="CDD" id="cd00757">
    <property type="entry name" value="ThiF_MoeB_HesA_family"/>
    <property type="match status" value="1"/>
</dbReference>
<organism evidence="2 3">
    <name type="scientific">Sphingobacterium oryzagri</name>
    <dbReference type="NCBI Taxonomy" id="3025669"/>
    <lineage>
        <taxon>Bacteria</taxon>
        <taxon>Pseudomonadati</taxon>
        <taxon>Bacteroidota</taxon>
        <taxon>Sphingobacteriia</taxon>
        <taxon>Sphingobacteriales</taxon>
        <taxon>Sphingobacteriaceae</taxon>
        <taxon>Sphingobacterium</taxon>
    </lineage>
</organism>
<dbReference type="Proteomes" id="UP001221558">
    <property type="component" value="Chromosome"/>
</dbReference>
<proteinExistence type="predicted"/>
<evidence type="ECO:0000259" key="1">
    <source>
        <dbReference type="PROSITE" id="PS50206"/>
    </source>
</evidence>
<dbReference type="InterPro" id="IPR036873">
    <property type="entry name" value="Rhodanese-like_dom_sf"/>
</dbReference>
<protein>
    <submittedName>
        <fullName evidence="2">HesA/MoeB/ThiF family protein</fullName>
    </submittedName>
</protein>
<dbReference type="InterPro" id="IPR001763">
    <property type="entry name" value="Rhodanese-like_dom"/>
</dbReference>
<evidence type="ECO:0000313" key="3">
    <source>
        <dbReference type="Proteomes" id="UP001221558"/>
    </source>
</evidence>
<dbReference type="PANTHER" id="PTHR10953:SF102">
    <property type="entry name" value="ADENYLYLTRANSFERASE AND SULFURTRANSFERASE MOCS3"/>
    <property type="match status" value="1"/>
</dbReference>
<dbReference type="InterPro" id="IPR045886">
    <property type="entry name" value="ThiF/MoeB/HesA"/>
</dbReference>
<dbReference type="Gene3D" id="3.40.50.720">
    <property type="entry name" value="NAD(P)-binding Rossmann-like Domain"/>
    <property type="match status" value="1"/>
</dbReference>
<accession>A0ABY7WE80</accession>
<dbReference type="PROSITE" id="PS50206">
    <property type="entry name" value="RHODANESE_3"/>
    <property type="match status" value="1"/>
</dbReference>
<dbReference type="RefSeq" id="WP_274265561.1">
    <property type="nucleotide sequence ID" value="NZ_CP117880.1"/>
</dbReference>
<dbReference type="SUPFAM" id="SSF69572">
    <property type="entry name" value="Activating enzymes of the ubiquitin-like proteins"/>
    <property type="match status" value="1"/>
</dbReference>
<dbReference type="InterPro" id="IPR035985">
    <property type="entry name" value="Ubiquitin-activating_enz"/>
</dbReference>
<feature type="domain" description="Rhodanese" evidence="1">
    <location>
        <begin position="276"/>
        <end position="365"/>
    </location>
</feature>
<evidence type="ECO:0000313" key="2">
    <source>
        <dbReference type="EMBL" id="WDF66821.1"/>
    </source>
</evidence>
<dbReference type="PANTHER" id="PTHR10953">
    <property type="entry name" value="UBIQUITIN-ACTIVATING ENZYME E1"/>
    <property type="match status" value="1"/>
</dbReference>
<dbReference type="Pfam" id="PF00899">
    <property type="entry name" value="ThiF"/>
    <property type="match status" value="1"/>
</dbReference>
<keyword evidence="3" id="KW-1185">Reference proteome</keyword>
<dbReference type="Gene3D" id="3.40.250.10">
    <property type="entry name" value="Rhodanese-like domain"/>
    <property type="match status" value="1"/>
</dbReference>
<dbReference type="EMBL" id="CP117880">
    <property type="protein sequence ID" value="WDF66821.1"/>
    <property type="molecule type" value="Genomic_DNA"/>
</dbReference>
<gene>
    <name evidence="2" type="ORF">PQ465_10945</name>
</gene>
<name>A0ABY7WE80_9SPHI</name>
<dbReference type="InterPro" id="IPR000594">
    <property type="entry name" value="ThiF_NAD_FAD-bd"/>
</dbReference>